<dbReference type="RefSeq" id="WP_012671505.1">
    <property type="nucleotide sequence ID" value="NZ_CVLB01000001.1"/>
</dbReference>
<organism evidence="1 2">
    <name type="scientific">Brachyspira suanatina</name>
    <dbReference type="NCBI Taxonomy" id="381802"/>
    <lineage>
        <taxon>Bacteria</taxon>
        <taxon>Pseudomonadati</taxon>
        <taxon>Spirochaetota</taxon>
        <taxon>Spirochaetia</taxon>
        <taxon>Brachyspirales</taxon>
        <taxon>Brachyspiraceae</taxon>
        <taxon>Brachyspira</taxon>
    </lineage>
</organism>
<dbReference type="AlphaFoldDB" id="A0A0G4K3C9"/>
<evidence type="ECO:0000313" key="1">
    <source>
        <dbReference type="EMBL" id="CRF31385.1"/>
    </source>
</evidence>
<proteinExistence type="predicted"/>
<gene>
    <name evidence="1" type="ORF">BRSU_0070</name>
</gene>
<sequence>MKTAVKINPEKIDLYKKKLKDEKYIDKAIERLAGHLISAVID</sequence>
<name>A0A0G4K3C9_9SPIR</name>
<evidence type="ECO:0000313" key="2">
    <source>
        <dbReference type="Proteomes" id="UP000043763"/>
    </source>
</evidence>
<protein>
    <submittedName>
        <fullName evidence="1">Uncharacterized protein</fullName>
    </submittedName>
</protein>
<dbReference type="GeneID" id="88626043"/>
<dbReference type="EMBL" id="CVLB01000001">
    <property type="protein sequence ID" value="CRF31385.1"/>
    <property type="molecule type" value="Genomic_DNA"/>
</dbReference>
<reference evidence="2" key="1">
    <citation type="submission" date="2015-04" db="EMBL/GenBank/DDBJ databases">
        <authorList>
            <person name="Mushtaq Mamoona"/>
        </authorList>
    </citation>
    <scope>NUCLEOTIDE SEQUENCE [LARGE SCALE GENOMIC DNA]</scope>
    <source>
        <strain evidence="2">AN4859/03</strain>
    </source>
</reference>
<accession>A0A0G4K3C9</accession>
<keyword evidence="2" id="KW-1185">Reference proteome</keyword>
<dbReference type="Proteomes" id="UP000043763">
    <property type="component" value="Unassembled WGS sequence"/>
</dbReference>